<dbReference type="AlphaFoldDB" id="A0A2C6LH69"/>
<evidence type="ECO:0000313" key="2">
    <source>
        <dbReference type="Proteomes" id="UP000222564"/>
    </source>
</evidence>
<protein>
    <submittedName>
        <fullName evidence="1">Uncharacterized protein</fullName>
    </submittedName>
</protein>
<organism evidence="1 2">
    <name type="scientific">Desulforamulus profundi</name>
    <dbReference type="NCBI Taxonomy" id="1383067"/>
    <lineage>
        <taxon>Bacteria</taxon>
        <taxon>Bacillati</taxon>
        <taxon>Bacillota</taxon>
        <taxon>Clostridia</taxon>
        <taxon>Eubacteriales</taxon>
        <taxon>Peptococcaceae</taxon>
        <taxon>Desulforamulus</taxon>
    </lineage>
</organism>
<sequence length="47" mass="5178">MPFEVGQLANKGGTAEQFSVLLGTGIFYLFQERGQAPNPSGRNVRFF</sequence>
<dbReference type="EMBL" id="AWQQ01000088">
    <property type="protein sequence ID" value="PHJ37630.1"/>
    <property type="molecule type" value="Genomic_DNA"/>
</dbReference>
<gene>
    <name evidence="1" type="ORF">P378_15135</name>
</gene>
<proteinExistence type="predicted"/>
<reference evidence="1 2" key="1">
    <citation type="submission" date="2013-09" db="EMBL/GenBank/DDBJ databases">
        <title>Biodegradation of hydrocarbons in the deep terrestrial subsurface : characterization of a microbial consortium composed of two Desulfotomaculum species originating from a deep geological formation.</title>
        <authorList>
            <person name="Aullo T."/>
            <person name="Berlendis S."/>
            <person name="Lascourreges J.-F."/>
            <person name="Dessort D."/>
            <person name="Saint-Laurent S."/>
            <person name="Schraauwers B."/>
            <person name="Mas J."/>
            <person name="Magot M."/>
            <person name="Ranchou-Peyruse A."/>
        </authorList>
    </citation>
    <scope>NUCLEOTIDE SEQUENCE [LARGE SCALE GENOMIC DNA]</scope>
    <source>
        <strain evidence="1 2">Bs107</strain>
    </source>
</reference>
<accession>A0A2C6LH69</accession>
<dbReference type="Proteomes" id="UP000222564">
    <property type="component" value="Unassembled WGS sequence"/>
</dbReference>
<name>A0A2C6LH69_9FIRM</name>
<keyword evidence="2" id="KW-1185">Reference proteome</keyword>
<comment type="caution">
    <text evidence="1">The sequence shown here is derived from an EMBL/GenBank/DDBJ whole genome shotgun (WGS) entry which is preliminary data.</text>
</comment>
<evidence type="ECO:0000313" key="1">
    <source>
        <dbReference type="EMBL" id="PHJ37630.1"/>
    </source>
</evidence>